<organism evidence="1">
    <name type="scientific">Hokovirus HKV1</name>
    <dbReference type="NCBI Taxonomy" id="1977638"/>
    <lineage>
        <taxon>Viruses</taxon>
        <taxon>Varidnaviria</taxon>
        <taxon>Bamfordvirae</taxon>
        <taxon>Nucleocytoviricota</taxon>
        <taxon>Megaviricetes</taxon>
        <taxon>Imitervirales</taxon>
        <taxon>Mimiviridae</taxon>
        <taxon>Klosneuvirinae</taxon>
        <taxon>Hokovirus</taxon>
    </lineage>
</organism>
<sequence length="203" mass="24003">MSNLEKCTDSKTLSFDKLEELPQEAVNLQQLQEHACNTDYQSNKTIINKLVEELNISIINKLVEELNISSSIKNILLNYCKDDLRHSKSRLTYTEMLLPVLDFIKNSIHKEDLLNSLCQKIQQIEDSSFLNKKIFSFDILYDYYQYFVNENIDNEQTEKFKEMLLNKIDDVSILKKRFILEMKESGYGDEIIDKWVGYIEENY</sequence>
<name>A0A1V0SFP4_9VIRU</name>
<protein>
    <submittedName>
        <fullName evidence="1">Leucine-rich repeat protein</fullName>
    </submittedName>
</protein>
<dbReference type="EMBL" id="KY684104">
    <property type="protein sequence ID" value="ARF10537.1"/>
    <property type="molecule type" value="Genomic_DNA"/>
</dbReference>
<reference evidence="1" key="1">
    <citation type="journal article" date="2017" name="Science">
        <title>Giant viruses with an expanded complement of translation system components.</title>
        <authorList>
            <person name="Schulz F."/>
            <person name="Yutin N."/>
            <person name="Ivanova N.N."/>
            <person name="Ortega D.R."/>
            <person name="Lee T.K."/>
            <person name="Vierheilig J."/>
            <person name="Daims H."/>
            <person name="Horn M."/>
            <person name="Wagner M."/>
            <person name="Jensen G.J."/>
            <person name="Kyrpides N.C."/>
            <person name="Koonin E.V."/>
            <person name="Woyke T."/>
        </authorList>
    </citation>
    <scope>NUCLEOTIDE SEQUENCE</scope>
    <source>
        <strain evidence="1">HKV1</strain>
    </source>
</reference>
<gene>
    <name evidence="1" type="ORF">Hokovirus_2_64</name>
</gene>
<accession>A0A1V0SFP4</accession>
<evidence type="ECO:0000313" key="1">
    <source>
        <dbReference type="EMBL" id="ARF10537.1"/>
    </source>
</evidence>
<proteinExistence type="predicted"/>